<evidence type="ECO:0000256" key="1">
    <source>
        <dbReference type="SAM" id="MobiDB-lite"/>
    </source>
</evidence>
<sequence>RGDGRTGVRGGAPSRGGRGTRAGEGAPNHGRGRGVVVGGVRGGLGEGRGRGRGGVRVGAPRPGGRGVGEGARSGCGGRGRGVGRGAMSTTPAMIMPRARTSDTVIERWYSNERAVNAMLLEREARRVVE</sequence>
<dbReference type="AlphaFoldDB" id="A0A804PBS0"/>
<evidence type="ECO:0000313" key="3">
    <source>
        <dbReference type="Proteomes" id="UP000007305"/>
    </source>
</evidence>
<name>A0A804PBS0_MAIZE</name>
<dbReference type="Proteomes" id="UP000007305">
    <property type="component" value="Chromosome 5"/>
</dbReference>
<feature type="compositionally biased region" description="Gly residues" evidence="1">
    <location>
        <begin position="7"/>
        <end position="22"/>
    </location>
</feature>
<organism evidence="2 3">
    <name type="scientific">Zea mays</name>
    <name type="common">Maize</name>
    <dbReference type="NCBI Taxonomy" id="4577"/>
    <lineage>
        <taxon>Eukaryota</taxon>
        <taxon>Viridiplantae</taxon>
        <taxon>Streptophyta</taxon>
        <taxon>Embryophyta</taxon>
        <taxon>Tracheophyta</taxon>
        <taxon>Spermatophyta</taxon>
        <taxon>Magnoliopsida</taxon>
        <taxon>Liliopsida</taxon>
        <taxon>Poales</taxon>
        <taxon>Poaceae</taxon>
        <taxon>PACMAD clade</taxon>
        <taxon>Panicoideae</taxon>
        <taxon>Andropogonodae</taxon>
        <taxon>Andropogoneae</taxon>
        <taxon>Tripsacinae</taxon>
        <taxon>Zea</taxon>
    </lineage>
</organism>
<reference evidence="2" key="3">
    <citation type="submission" date="2021-05" db="UniProtKB">
        <authorList>
            <consortium name="EnsemblPlants"/>
        </authorList>
    </citation>
    <scope>IDENTIFICATION</scope>
    <source>
        <strain evidence="2">cv. B73</strain>
    </source>
</reference>
<keyword evidence="3" id="KW-1185">Reference proteome</keyword>
<feature type="region of interest" description="Disordered" evidence="1">
    <location>
        <begin position="1"/>
        <end position="91"/>
    </location>
</feature>
<dbReference type="InParanoid" id="A0A804PBS0"/>
<reference evidence="3" key="1">
    <citation type="journal article" date="2009" name="Science">
        <title>The B73 maize genome: complexity, diversity, and dynamics.</title>
        <authorList>
            <person name="Schnable P.S."/>
            <person name="Ware D."/>
            <person name="Fulton R.S."/>
            <person name="Stein J.C."/>
            <person name="Wei F."/>
            <person name="Pasternak S."/>
            <person name="Liang C."/>
            <person name="Zhang J."/>
            <person name="Fulton L."/>
            <person name="Graves T.A."/>
            <person name="Minx P."/>
            <person name="Reily A.D."/>
            <person name="Courtney L."/>
            <person name="Kruchowski S.S."/>
            <person name="Tomlinson C."/>
            <person name="Strong C."/>
            <person name="Delehaunty K."/>
            <person name="Fronick C."/>
            <person name="Courtney B."/>
            <person name="Rock S.M."/>
            <person name="Belter E."/>
            <person name="Du F."/>
            <person name="Kim K."/>
            <person name="Abbott R.M."/>
            <person name="Cotton M."/>
            <person name="Levy A."/>
            <person name="Marchetto P."/>
            <person name="Ochoa K."/>
            <person name="Jackson S.M."/>
            <person name="Gillam B."/>
            <person name="Chen W."/>
            <person name="Yan L."/>
            <person name="Higginbotham J."/>
            <person name="Cardenas M."/>
            <person name="Waligorski J."/>
            <person name="Applebaum E."/>
            <person name="Phelps L."/>
            <person name="Falcone J."/>
            <person name="Kanchi K."/>
            <person name="Thane T."/>
            <person name="Scimone A."/>
            <person name="Thane N."/>
            <person name="Henke J."/>
            <person name="Wang T."/>
            <person name="Ruppert J."/>
            <person name="Shah N."/>
            <person name="Rotter K."/>
            <person name="Hodges J."/>
            <person name="Ingenthron E."/>
            <person name="Cordes M."/>
            <person name="Kohlberg S."/>
            <person name="Sgro J."/>
            <person name="Delgado B."/>
            <person name="Mead K."/>
            <person name="Chinwalla A."/>
            <person name="Leonard S."/>
            <person name="Crouse K."/>
            <person name="Collura K."/>
            <person name="Kudrna D."/>
            <person name="Currie J."/>
            <person name="He R."/>
            <person name="Angelova A."/>
            <person name="Rajasekar S."/>
            <person name="Mueller T."/>
            <person name="Lomeli R."/>
            <person name="Scara G."/>
            <person name="Ko A."/>
            <person name="Delaney K."/>
            <person name="Wissotski M."/>
            <person name="Lopez G."/>
            <person name="Campos D."/>
            <person name="Braidotti M."/>
            <person name="Ashley E."/>
            <person name="Golser W."/>
            <person name="Kim H."/>
            <person name="Lee S."/>
            <person name="Lin J."/>
            <person name="Dujmic Z."/>
            <person name="Kim W."/>
            <person name="Talag J."/>
            <person name="Zuccolo A."/>
            <person name="Fan C."/>
            <person name="Sebastian A."/>
            <person name="Kramer M."/>
            <person name="Spiegel L."/>
            <person name="Nascimento L."/>
            <person name="Zutavern T."/>
            <person name="Miller B."/>
            <person name="Ambroise C."/>
            <person name="Muller S."/>
            <person name="Spooner W."/>
            <person name="Narechania A."/>
            <person name="Ren L."/>
            <person name="Wei S."/>
            <person name="Kumari S."/>
            <person name="Faga B."/>
            <person name="Levy M.J."/>
            <person name="McMahan L."/>
            <person name="Van Buren P."/>
            <person name="Vaughn M.W."/>
            <person name="Ying K."/>
            <person name="Yeh C.-T."/>
            <person name="Emrich S.J."/>
            <person name="Jia Y."/>
            <person name="Kalyanaraman A."/>
            <person name="Hsia A.-P."/>
            <person name="Barbazuk W.B."/>
            <person name="Baucom R.S."/>
            <person name="Brutnell T.P."/>
            <person name="Carpita N.C."/>
            <person name="Chaparro C."/>
            <person name="Chia J.-M."/>
            <person name="Deragon J.-M."/>
            <person name="Estill J.C."/>
            <person name="Fu Y."/>
            <person name="Jeddeloh J.A."/>
            <person name="Han Y."/>
            <person name="Lee H."/>
            <person name="Li P."/>
            <person name="Lisch D.R."/>
            <person name="Liu S."/>
            <person name="Liu Z."/>
            <person name="Nagel D.H."/>
            <person name="McCann M.C."/>
            <person name="SanMiguel P."/>
            <person name="Myers A.M."/>
            <person name="Nettleton D."/>
            <person name="Nguyen J."/>
            <person name="Penning B.W."/>
            <person name="Ponnala L."/>
            <person name="Schneider K.L."/>
            <person name="Schwartz D.C."/>
            <person name="Sharma A."/>
            <person name="Soderlund C."/>
            <person name="Springer N.M."/>
            <person name="Sun Q."/>
            <person name="Wang H."/>
            <person name="Waterman M."/>
            <person name="Westerman R."/>
            <person name="Wolfgruber T.K."/>
            <person name="Yang L."/>
            <person name="Yu Y."/>
            <person name="Zhang L."/>
            <person name="Zhou S."/>
            <person name="Zhu Q."/>
            <person name="Bennetzen J.L."/>
            <person name="Dawe R.K."/>
            <person name="Jiang J."/>
            <person name="Jiang N."/>
            <person name="Presting G.G."/>
            <person name="Wessler S.R."/>
            <person name="Aluru S."/>
            <person name="Martienssen R.A."/>
            <person name="Clifton S.W."/>
            <person name="McCombie W.R."/>
            <person name="Wing R.A."/>
            <person name="Wilson R.K."/>
        </authorList>
    </citation>
    <scope>NUCLEOTIDE SEQUENCE [LARGE SCALE GENOMIC DNA]</scope>
    <source>
        <strain evidence="3">cv. B73</strain>
    </source>
</reference>
<accession>A0A804PBS0</accession>
<dbReference type="Gramene" id="Zm00001eb224100_T001">
    <property type="protein sequence ID" value="Zm00001eb224100_P001"/>
    <property type="gene ID" value="Zm00001eb224100"/>
</dbReference>
<reference evidence="2" key="2">
    <citation type="submission" date="2019-07" db="EMBL/GenBank/DDBJ databases">
        <authorList>
            <person name="Seetharam A."/>
            <person name="Woodhouse M."/>
            <person name="Cannon E."/>
        </authorList>
    </citation>
    <scope>NUCLEOTIDE SEQUENCE [LARGE SCALE GENOMIC DNA]</scope>
    <source>
        <strain evidence="2">cv. B73</strain>
    </source>
</reference>
<protein>
    <submittedName>
        <fullName evidence="2">Uncharacterized protein</fullName>
    </submittedName>
</protein>
<dbReference type="EnsemblPlants" id="Zm00001eb224100_T001">
    <property type="protein sequence ID" value="Zm00001eb224100_P001"/>
    <property type="gene ID" value="Zm00001eb224100"/>
</dbReference>
<proteinExistence type="predicted"/>
<evidence type="ECO:0000313" key="2">
    <source>
        <dbReference type="EnsemblPlants" id="Zm00001eb224100_P001"/>
    </source>
</evidence>
<feature type="compositionally biased region" description="Gly residues" evidence="1">
    <location>
        <begin position="33"/>
        <end position="84"/>
    </location>
</feature>